<keyword evidence="1" id="KW-0812">Transmembrane</keyword>
<protein>
    <recommendedName>
        <fullName evidence="4">O-antigen ligase-like membrane protein</fullName>
    </recommendedName>
</protein>
<evidence type="ECO:0008006" key="4">
    <source>
        <dbReference type="Google" id="ProtNLM"/>
    </source>
</evidence>
<dbReference type="RefSeq" id="WP_133474250.1">
    <property type="nucleotide sequence ID" value="NZ_SNWP01000011.1"/>
</dbReference>
<dbReference type="OrthoDB" id="628688at2"/>
<feature type="transmembrane region" description="Helical" evidence="1">
    <location>
        <begin position="47"/>
        <end position="68"/>
    </location>
</feature>
<feature type="transmembrane region" description="Helical" evidence="1">
    <location>
        <begin position="174"/>
        <end position="189"/>
    </location>
</feature>
<reference evidence="2 3" key="1">
    <citation type="submission" date="2019-03" db="EMBL/GenBank/DDBJ databases">
        <title>Genomic Encyclopedia of Archaeal and Bacterial Type Strains, Phase II (KMG-II): from individual species to whole genera.</title>
        <authorList>
            <person name="Goeker M."/>
        </authorList>
    </citation>
    <scope>NUCLEOTIDE SEQUENCE [LARGE SCALE GENOMIC DNA]</scope>
    <source>
        <strain evidence="2 3">DSM 28323</strain>
    </source>
</reference>
<keyword evidence="1" id="KW-1133">Transmembrane helix</keyword>
<feature type="transmembrane region" description="Helical" evidence="1">
    <location>
        <begin position="106"/>
        <end position="128"/>
    </location>
</feature>
<dbReference type="InterPro" id="IPR051533">
    <property type="entry name" value="WaaL-like"/>
</dbReference>
<gene>
    <name evidence="2" type="ORF">BC659_1705</name>
</gene>
<organism evidence="2 3">
    <name type="scientific">Sediminibacterium goheungense</name>
    <dbReference type="NCBI Taxonomy" id="1086393"/>
    <lineage>
        <taxon>Bacteria</taxon>
        <taxon>Pseudomonadati</taxon>
        <taxon>Bacteroidota</taxon>
        <taxon>Chitinophagia</taxon>
        <taxon>Chitinophagales</taxon>
        <taxon>Chitinophagaceae</taxon>
        <taxon>Sediminibacterium</taxon>
    </lineage>
</organism>
<feature type="transmembrane region" description="Helical" evidence="1">
    <location>
        <begin position="219"/>
        <end position="237"/>
    </location>
</feature>
<keyword evidence="1" id="KW-0472">Membrane</keyword>
<dbReference type="PANTHER" id="PTHR37422:SF13">
    <property type="entry name" value="LIPOPOLYSACCHARIDE BIOSYNTHESIS PROTEIN PA4999-RELATED"/>
    <property type="match status" value="1"/>
</dbReference>
<feature type="transmembrane region" description="Helical" evidence="1">
    <location>
        <begin position="6"/>
        <end position="35"/>
    </location>
</feature>
<name>A0A4R6IUU9_9BACT</name>
<feature type="transmembrane region" description="Helical" evidence="1">
    <location>
        <begin position="80"/>
        <end position="99"/>
    </location>
</feature>
<proteinExistence type="predicted"/>
<dbReference type="PANTHER" id="PTHR37422">
    <property type="entry name" value="TEICHURONIC ACID BIOSYNTHESIS PROTEIN TUAE"/>
    <property type="match status" value="1"/>
</dbReference>
<feature type="transmembrane region" description="Helical" evidence="1">
    <location>
        <begin position="318"/>
        <end position="338"/>
    </location>
</feature>
<keyword evidence="3" id="KW-1185">Reference proteome</keyword>
<evidence type="ECO:0000313" key="2">
    <source>
        <dbReference type="EMBL" id="TDO26399.1"/>
    </source>
</evidence>
<comment type="caution">
    <text evidence="2">The sequence shown here is derived from an EMBL/GenBank/DDBJ whole genome shotgun (WGS) entry which is preliminary data.</text>
</comment>
<evidence type="ECO:0000256" key="1">
    <source>
        <dbReference type="SAM" id="Phobius"/>
    </source>
</evidence>
<feature type="transmembrane region" description="Helical" evidence="1">
    <location>
        <begin position="195"/>
        <end position="212"/>
    </location>
</feature>
<dbReference type="Proteomes" id="UP000295741">
    <property type="component" value="Unassembled WGS sequence"/>
</dbReference>
<evidence type="ECO:0000313" key="3">
    <source>
        <dbReference type="Proteomes" id="UP000295741"/>
    </source>
</evidence>
<sequence length="391" mass="45509">MKKEWFITGLFIVSLAGLLWGRAILSISMGIWLFFSLWHFRLWIHNWYKNPVILWGITPVILGLLGIWQSPDNAAGWDHLLTLTTYPVLALSAVCITSIEPRIFRTLSYCWILAALLAVLYPLGWYIFNSQYALERYSSGQSLPVFMDNDHVRFSIFLSGAVLLAWFNRNRHKWLLPVCIFLLLCIIFLSARTGWMLVLLMGLIVSIQTFSNQQDRKKGIIIFFALLSICIAAWLFFPTVQHKMGYSFYDWKQYVPGKYDPTLSDNTRYAVNKAAWYAIISGQQNIGWAHIPNTLQNYFGQLFPTYTTGFGWPFNQWLFWWMGSGWWGMLLFTIWLFFPAYLGWRKKNMAAICWTFAIAASCLVECNLGYQYGVWLHGWIIIRQFVPHKAG</sequence>
<feature type="transmembrane region" description="Helical" evidence="1">
    <location>
        <begin position="350"/>
        <end position="370"/>
    </location>
</feature>
<dbReference type="AlphaFoldDB" id="A0A4R6IUU9"/>
<dbReference type="EMBL" id="SNWP01000011">
    <property type="protein sequence ID" value="TDO26399.1"/>
    <property type="molecule type" value="Genomic_DNA"/>
</dbReference>
<feature type="transmembrane region" description="Helical" evidence="1">
    <location>
        <begin position="151"/>
        <end position="167"/>
    </location>
</feature>
<accession>A0A4R6IUU9</accession>